<dbReference type="EMBL" id="CACVAT010000601">
    <property type="protein sequence ID" value="CAA6830565.1"/>
    <property type="molecule type" value="Genomic_DNA"/>
</dbReference>
<evidence type="ECO:0000256" key="3">
    <source>
        <dbReference type="ARBA" id="ARBA00022722"/>
    </source>
</evidence>
<dbReference type="AlphaFoldDB" id="A0A6S6U8B5"/>
<protein>
    <submittedName>
        <fullName evidence="9">Ribonuclease VapC</fullName>
    </submittedName>
</protein>
<dbReference type="InterPro" id="IPR002716">
    <property type="entry name" value="PIN_dom"/>
</dbReference>
<evidence type="ECO:0000313" key="9">
    <source>
        <dbReference type="EMBL" id="CAA6830565.1"/>
    </source>
</evidence>
<dbReference type="InterPro" id="IPR029060">
    <property type="entry name" value="PIN-like_dom_sf"/>
</dbReference>
<reference evidence="9" key="1">
    <citation type="submission" date="2020-01" db="EMBL/GenBank/DDBJ databases">
        <authorList>
            <person name="Meier V. D."/>
            <person name="Meier V D."/>
        </authorList>
    </citation>
    <scope>NUCLEOTIDE SEQUENCE</scope>
    <source>
        <strain evidence="9">HLG_WM_MAG_09</strain>
    </source>
</reference>
<keyword evidence="6" id="KW-0460">Magnesium</keyword>
<organism evidence="9">
    <name type="scientific">uncultured Thiotrichaceae bacterium</name>
    <dbReference type="NCBI Taxonomy" id="298394"/>
    <lineage>
        <taxon>Bacteria</taxon>
        <taxon>Pseudomonadati</taxon>
        <taxon>Pseudomonadota</taxon>
        <taxon>Gammaproteobacteria</taxon>
        <taxon>Thiotrichales</taxon>
        <taxon>Thiotrichaceae</taxon>
        <taxon>environmental samples</taxon>
    </lineage>
</organism>
<evidence type="ECO:0000256" key="6">
    <source>
        <dbReference type="ARBA" id="ARBA00022842"/>
    </source>
</evidence>
<dbReference type="PANTHER" id="PTHR33653:SF1">
    <property type="entry name" value="RIBONUCLEASE VAPC2"/>
    <property type="match status" value="1"/>
</dbReference>
<comment type="similarity">
    <text evidence="7">Belongs to the PINc/VapC protein family.</text>
</comment>
<dbReference type="Gene3D" id="3.40.50.1010">
    <property type="entry name" value="5'-nuclease"/>
    <property type="match status" value="1"/>
</dbReference>
<proteinExistence type="inferred from homology"/>
<keyword evidence="5" id="KW-0378">Hydrolase</keyword>
<accession>A0A6S6U8B5</accession>
<dbReference type="Pfam" id="PF01850">
    <property type="entry name" value="PIN"/>
    <property type="match status" value="1"/>
</dbReference>
<dbReference type="InterPro" id="IPR050556">
    <property type="entry name" value="Type_II_TA_system_RNase"/>
</dbReference>
<name>A0A6S6U8B5_9GAMM</name>
<dbReference type="CDD" id="cd18741">
    <property type="entry name" value="PIN_VapC4-5_FitB-like"/>
    <property type="match status" value="1"/>
</dbReference>
<feature type="domain" description="PIN" evidence="8">
    <location>
        <begin position="6"/>
        <end position="115"/>
    </location>
</feature>
<keyword evidence="2" id="KW-1277">Toxin-antitoxin system</keyword>
<dbReference type="GO" id="GO:0046872">
    <property type="term" value="F:metal ion binding"/>
    <property type="evidence" value="ECO:0007669"/>
    <property type="project" value="UniProtKB-KW"/>
</dbReference>
<evidence type="ECO:0000256" key="7">
    <source>
        <dbReference type="ARBA" id="ARBA00038093"/>
    </source>
</evidence>
<dbReference type="PANTHER" id="PTHR33653">
    <property type="entry name" value="RIBONUCLEASE VAPC2"/>
    <property type="match status" value="1"/>
</dbReference>
<evidence type="ECO:0000256" key="2">
    <source>
        <dbReference type="ARBA" id="ARBA00022649"/>
    </source>
</evidence>
<evidence type="ECO:0000259" key="8">
    <source>
        <dbReference type="Pfam" id="PF01850"/>
    </source>
</evidence>
<evidence type="ECO:0000256" key="1">
    <source>
        <dbReference type="ARBA" id="ARBA00001946"/>
    </source>
</evidence>
<dbReference type="SUPFAM" id="SSF88723">
    <property type="entry name" value="PIN domain-like"/>
    <property type="match status" value="1"/>
</dbReference>
<evidence type="ECO:0000256" key="5">
    <source>
        <dbReference type="ARBA" id="ARBA00022801"/>
    </source>
</evidence>
<dbReference type="GO" id="GO:0004518">
    <property type="term" value="F:nuclease activity"/>
    <property type="evidence" value="ECO:0007669"/>
    <property type="project" value="UniProtKB-KW"/>
</dbReference>
<gene>
    <name evidence="9" type="ORF">HELGO_WM25858</name>
</gene>
<comment type="cofactor">
    <cofactor evidence="1">
        <name>Mg(2+)</name>
        <dbReference type="ChEBI" id="CHEBI:18420"/>
    </cofactor>
</comment>
<keyword evidence="3" id="KW-0540">Nuclease</keyword>
<keyword evidence="4" id="KW-0479">Metal-binding</keyword>
<dbReference type="GO" id="GO:0016787">
    <property type="term" value="F:hydrolase activity"/>
    <property type="evidence" value="ECO:0007669"/>
    <property type="project" value="UniProtKB-KW"/>
</dbReference>
<sequence>MTVATLVDTDILIDAGKEVPDAVKCLRELQAGSSIAISTVTELELIVGCRDKRELRSLDKFLQHFDRVQLNDGISLTATELLKEYRLSHGLLIPDGLIAATAIFMNMPLVSKNQKDYRFINELKLLPYPMAS</sequence>
<evidence type="ECO:0000256" key="4">
    <source>
        <dbReference type="ARBA" id="ARBA00022723"/>
    </source>
</evidence>